<evidence type="ECO:0000313" key="3">
    <source>
        <dbReference type="Proteomes" id="UP000030746"/>
    </source>
</evidence>
<dbReference type="Proteomes" id="UP000030746">
    <property type="component" value="Unassembled WGS sequence"/>
</dbReference>
<sequence>MWHYFFSHFVYHLIRWFPKHAANRIIILVLLMVIMLGLLVAQIYVLTLDHSKRWCAQPLFDFLIVSIIETLFMIGFSFLFMIMSPVPDLVKKVYHVFGFINLVIGLASVIITSNSGDCSNSTEVLHILSVILAVFSACAIGFYTILLPFWIMNRIWPSVQTFKNIHEI</sequence>
<reference evidence="2 3" key="1">
    <citation type="journal article" date="2013" name="Nature">
        <title>Insights into bilaterian evolution from three spiralian genomes.</title>
        <authorList>
            <person name="Simakov O."/>
            <person name="Marletaz F."/>
            <person name="Cho S.J."/>
            <person name="Edsinger-Gonzales E."/>
            <person name="Havlak P."/>
            <person name="Hellsten U."/>
            <person name="Kuo D.H."/>
            <person name="Larsson T."/>
            <person name="Lv J."/>
            <person name="Arendt D."/>
            <person name="Savage R."/>
            <person name="Osoegawa K."/>
            <person name="de Jong P."/>
            <person name="Grimwood J."/>
            <person name="Chapman J.A."/>
            <person name="Shapiro H."/>
            <person name="Aerts A."/>
            <person name="Otillar R.P."/>
            <person name="Terry A.Y."/>
            <person name="Boore J.L."/>
            <person name="Grigoriev I.V."/>
            <person name="Lindberg D.R."/>
            <person name="Seaver E.C."/>
            <person name="Weisblat D.A."/>
            <person name="Putnam N.H."/>
            <person name="Rokhsar D.S."/>
        </authorList>
    </citation>
    <scope>NUCLEOTIDE SEQUENCE [LARGE SCALE GENOMIC DNA]</scope>
</reference>
<protein>
    <recommendedName>
        <fullName evidence="4">MARVEL domain-containing protein</fullName>
    </recommendedName>
</protein>
<dbReference type="EMBL" id="KB203534">
    <property type="protein sequence ID" value="ESO84340.1"/>
    <property type="molecule type" value="Genomic_DNA"/>
</dbReference>
<keyword evidence="1" id="KW-0472">Membrane</keyword>
<evidence type="ECO:0000256" key="1">
    <source>
        <dbReference type="SAM" id="Phobius"/>
    </source>
</evidence>
<feature type="transmembrane region" description="Helical" evidence="1">
    <location>
        <begin position="25"/>
        <end position="47"/>
    </location>
</feature>
<accession>V3ZPF0</accession>
<gene>
    <name evidence="2" type="ORF">LOTGIDRAFT_236306</name>
</gene>
<evidence type="ECO:0000313" key="2">
    <source>
        <dbReference type="EMBL" id="ESO84340.1"/>
    </source>
</evidence>
<feature type="transmembrane region" description="Helical" evidence="1">
    <location>
        <begin position="124"/>
        <end position="151"/>
    </location>
</feature>
<keyword evidence="1" id="KW-0812">Transmembrane</keyword>
<dbReference type="GeneID" id="20250110"/>
<dbReference type="KEGG" id="lgi:LOTGIDRAFT_236306"/>
<dbReference type="OMA" id="CGQHLFD"/>
<name>V3ZPF0_LOTGI</name>
<organism evidence="2 3">
    <name type="scientific">Lottia gigantea</name>
    <name type="common">Giant owl limpet</name>
    <dbReference type="NCBI Taxonomy" id="225164"/>
    <lineage>
        <taxon>Eukaryota</taxon>
        <taxon>Metazoa</taxon>
        <taxon>Spiralia</taxon>
        <taxon>Lophotrochozoa</taxon>
        <taxon>Mollusca</taxon>
        <taxon>Gastropoda</taxon>
        <taxon>Patellogastropoda</taxon>
        <taxon>Lottioidea</taxon>
        <taxon>Lottiidae</taxon>
        <taxon>Lottia</taxon>
    </lineage>
</organism>
<proteinExistence type="predicted"/>
<keyword evidence="3" id="KW-1185">Reference proteome</keyword>
<feature type="transmembrane region" description="Helical" evidence="1">
    <location>
        <begin position="59"/>
        <end position="82"/>
    </location>
</feature>
<keyword evidence="1" id="KW-1133">Transmembrane helix</keyword>
<dbReference type="AlphaFoldDB" id="V3ZPF0"/>
<evidence type="ECO:0008006" key="4">
    <source>
        <dbReference type="Google" id="ProtNLM"/>
    </source>
</evidence>
<dbReference type="OrthoDB" id="6017175at2759"/>
<dbReference type="CTD" id="20250110"/>
<dbReference type="HOGENOM" id="CLU_1488524_0_0_1"/>
<feature type="transmembrane region" description="Helical" evidence="1">
    <location>
        <begin position="94"/>
        <end position="112"/>
    </location>
</feature>
<dbReference type="RefSeq" id="XP_009064950.1">
    <property type="nucleotide sequence ID" value="XM_009066702.1"/>
</dbReference>